<feature type="compositionally biased region" description="Polar residues" evidence="1">
    <location>
        <begin position="1"/>
        <end position="11"/>
    </location>
</feature>
<dbReference type="HOGENOM" id="CLU_1778742_0_0_1"/>
<evidence type="ECO:0000256" key="1">
    <source>
        <dbReference type="SAM" id="MobiDB-lite"/>
    </source>
</evidence>
<dbReference type="AlphaFoldDB" id="M5CEF7"/>
<evidence type="ECO:0000313" key="3">
    <source>
        <dbReference type="Proteomes" id="UP000012065"/>
    </source>
</evidence>
<organism evidence="2 3">
    <name type="scientific">Thanatephorus cucumeris (strain AG1-IB / isolate 7/3/14)</name>
    <name type="common">Lettuce bottom rot fungus</name>
    <name type="synonym">Rhizoctonia solani</name>
    <dbReference type="NCBI Taxonomy" id="1108050"/>
    <lineage>
        <taxon>Eukaryota</taxon>
        <taxon>Fungi</taxon>
        <taxon>Dikarya</taxon>
        <taxon>Basidiomycota</taxon>
        <taxon>Agaricomycotina</taxon>
        <taxon>Agaricomycetes</taxon>
        <taxon>Cantharellales</taxon>
        <taxon>Ceratobasidiaceae</taxon>
        <taxon>Rhizoctonia</taxon>
        <taxon>Rhizoctonia solani AG-1</taxon>
    </lineage>
</organism>
<dbReference type="InterPro" id="IPR011990">
    <property type="entry name" value="TPR-like_helical_dom_sf"/>
</dbReference>
<feature type="region of interest" description="Disordered" evidence="1">
    <location>
        <begin position="1"/>
        <end position="24"/>
    </location>
</feature>
<sequence length="146" mass="16141">MSSPQRATLINQHFPDPVPLKSPDSDLDEVQITTDPTLNFLQLAVQTCQRAGWGPEATTSEEERNNRVSREVWLRLASRYRTRIVGGDVMRDIIDSLGNIYFDIPAPRKGGNPLQDMMSSFFGGGPAPDAGTQRKLRRTLAAGSLD</sequence>
<protein>
    <submittedName>
        <fullName evidence="2">Uncharacterized protein</fullName>
    </submittedName>
</protein>
<dbReference type="EMBL" id="CAOJ01012896">
    <property type="protein sequence ID" value="CCO34307.1"/>
    <property type="molecule type" value="Genomic_DNA"/>
</dbReference>
<proteinExistence type="predicted"/>
<dbReference type="InterPro" id="IPR007317">
    <property type="entry name" value="GET4"/>
</dbReference>
<accession>M5CEF7</accession>
<name>M5CEF7_THACB</name>
<comment type="caution">
    <text evidence="2">The sequence shown here is derived from an EMBL/GenBank/DDBJ whole genome shotgun (WGS) entry which is preliminary data.</text>
</comment>
<dbReference type="GO" id="GO:0045048">
    <property type="term" value="P:protein insertion into ER membrane"/>
    <property type="evidence" value="ECO:0007669"/>
    <property type="project" value="InterPro"/>
</dbReference>
<dbReference type="Gene3D" id="1.25.40.10">
    <property type="entry name" value="Tetratricopeptide repeat domain"/>
    <property type="match status" value="1"/>
</dbReference>
<evidence type="ECO:0000313" key="2">
    <source>
        <dbReference type="EMBL" id="CCO34307.1"/>
    </source>
</evidence>
<dbReference type="Proteomes" id="UP000012065">
    <property type="component" value="Unassembled WGS sequence"/>
</dbReference>
<dbReference type="Pfam" id="PF04190">
    <property type="entry name" value="GET4"/>
    <property type="match status" value="1"/>
</dbReference>
<reference evidence="2 3" key="1">
    <citation type="journal article" date="2013" name="J. Biotechnol.">
        <title>Establishment and interpretation of the genome sequence of the phytopathogenic fungus Rhizoctonia solani AG1-IB isolate 7/3/14.</title>
        <authorList>
            <person name="Wibberg D.W."/>
            <person name="Jelonek L.J."/>
            <person name="Rupp O.R."/>
            <person name="Hennig M.H."/>
            <person name="Eikmeyer F.E."/>
            <person name="Goesmann A.G."/>
            <person name="Hartmann A.H."/>
            <person name="Borriss R.B."/>
            <person name="Grosch R.G."/>
            <person name="Puehler A.P."/>
            <person name="Schlueter A.S."/>
        </authorList>
    </citation>
    <scope>NUCLEOTIDE SEQUENCE [LARGE SCALE GENOMIC DNA]</scope>
    <source>
        <strain evidence="3">AG1-IB / isolate 7/3/14</strain>
    </source>
</reference>
<gene>
    <name evidence="2" type="ORF">BN14_08404</name>
</gene>